<proteinExistence type="predicted"/>
<dbReference type="EMBL" id="MT143050">
    <property type="protein sequence ID" value="QJA92243.1"/>
    <property type="molecule type" value="Genomic_DNA"/>
</dbReference>
<gene>
    <name evidence="1" type="ORF">MM415B04786_0008</name>
</gene>
<protein>
    <submittedName>
        <fullName evidence="1">Uncharacterized protein</fullName>
    </submittedName>
</protein>
<sequence>MKESTIRNARIGSTVLGSEDHGIMSFYLNLDYGGGGQGAGGYALDEYDKSLDRRIGRGHGIEIIKRILVTVGVSKWEDLPGKYVRCEQTDSKVLGIGHIIEDKWLNFKELIEELKGWEEK</sequence>
<name>A0A6M3LCX9_9ZZZZ</name>
<dbReference type="AlphaFoldDB" id="A0A6M3LCX9"/>
<evidence type="ECO:0000313" key="1">
    <source>
        <dbReference type="EMBL" id="QJA92243.1"/>
    </source>
</evidence>
<reference evidence="1" key="1">
    <citation type="submission" date="2020-03" db="EMBL/GenBank/DDBJ databases">
        <title>The deep terrestrial virosphere.</title>
        <authorList>
            <person name="Holmfeldt K."/>
            <person name="Nilsson E."/>
            <person name="Simone D."/>
            <person name="Lopez-Fernandez M."/>
            <person name="Wu X."/>
            <person name="de Brujin I."/>
            <person name="Lundin D."/>
            <person name="Andersson A."/>
            <person name="Bertilsson S."/>
            <person name="Dopson M."/>
        </authorList>
    </citation>
    <scope>NUCLEOTIDE SEQUENCE</scope>
    <source>
        <strain evidence="1">MM415B04786</strain>
    </source>
</reference>
<organism evidence="1">
    <name type="scientific">viral metagenome</name>
    <dbReference type="NCBI Taxonomy" id="1070528"/>
    <lineage>
        <taxon>unclassified sequences</taxon>
        <taxon>metagenomes</taxon>
        <taxon>organismal metagenomes</taxon>
    </lineage>
</organism>
<accession>A0A6M3LCX9</accession>